<sequence length="106" mass="12298">MSQGEIILEEKEDNVSSTQIKDAPGFWKGIWRQICTAAEYLEEHLADIFGLNDSKYQWAVDEHFRLKEEEEYKRKLAEAYKEGCESQQDNELSELEAQLPSKPNAT</sequence>
<dbReference type="PANTHER" id="PTHR31206">
    <property type="entry name" value="LP10445P"/>
    <property type="match status" value="1"/>
</dbReference>
<gene>
    <name evidence="2" type="ORF">CYMTET_38899</name>
</gene>
<dbReference type="PANTHER" id="PTHR31206:SF1">
    <property type="entry name" value="LP10445P"/>
    <property type="match status" value="1"/>
</dbReference>
<dbReference type="AlphaFoldDB" id="A0AAE0CDB4"/>
<proteinExistence type="predicted"/>
<dbReference type="InterPro" id="IPR028260">
    <property type="entry name" value="FAM177"/>
</dbReference>
<dbReference type="Proteomes" id="UP001190700">
    <property type="component" value="Unassembled WGS sequence"/>
</dbReference>
<name>A0AAE0CDB4_9CHLO</name>
<protein>
    <submittedName>
        <fullName evidence="2">Uncharacterized protein</fullName>
    </submittedName>
</protein>
<dbReference type="Pfam" id="PF14774">
    <property type="entry name" value="FAM177"/>
    <property type="match status" value="1"/>
</dbReference>
<reference evidence="2 3" key="1">
    <citation type="journal article" date="2015" name="Genome Biol. Evol.">
        <title>Comparative Genomics of a Bacterivorous Green Alga Reveals Evolutionary Causalities and Consequences of Phago-Mixotrophic Mode of Nutrition.</title>
        <authorList>
            <person name="Burns J.A."/>
            <person name="Paasch A."/>
            <person name="Narechania A."/>
            <person name="Kim E."/>
        </authorList>
    </citation>
    <scope>NUCLEOTIDE SEQUENCE [LARGE SCALE GENOMIC DNA]</scope>
    <source>
        <strain evidence="2 3">PLY_AMNH</strain>
    </source>
</reference>
<accession>A0AAE0CDB4</accession>
<comment type="caution">
    <text evidence="2">The sequence shown here is derived from an EMBL/GenBank/DDBJ whole genome shotgun (WGS) entry which is preliminary data.</text>
</comment>
<dbReference type="EMBL" id="LGRX02025842">
    <property type="protein sequence ID" value="KAK3251772.1"/>
    <property type="molecule type" value="Genomic_DNA"/>
</dbReference>
<feature type="region of interest" description="Disordered" evidence="1">
    <location>
        <begin position="85"/>
        <end position="106"/>
    </location>
</feature>
<organism evidence="2 3">
    <name type="scientific">Cymbomonas tetramitiformis</name>
    <dbReference type="NCBI Taxonomy" id="36881"/>
    <lineage>
        <taxon>Eukaryota</taxon>
        <taxon>Viridiplantae</taxon>
        <taxon>Chlorophyta</taxon>
        <taxon>Pyramimonadophyceae</taxon>
        <taxon>Pyramimonadales</taxon>
        <taxon>Pyramimonadaceae</taxon>
        <taxon>Cymbomonas</taxon>
    </lineage>
</organism>
<evidence type="ECO:0000256" key="1">
    <source>
        <dbReference type="SAM" id="MobiDB-lite"/>
    </source>
</evidence>
<evidence type="ECO:0000313" key="2">
    <source>
        <dbReference type="EMBL" id="KAK3251772.1"/>
    </source>
</evidence>
<evidence type="ECO:0000313" key="3">
    <source>
        <dbReference type="Proteomes" id="UP001190700"/>
    </source>
</evidence>
<keyword evidence="3" id="KW-1185">Reference proteome</keyword>